<evidence type="ECO:0000313" key="3">
    <source>
        <dbReference type="EMBL" id="RDB30137.1"/>
    </source>
</evidence>
<sequence length="116" mass="12621">MHIPTLIALLTTSILAVAAHPLNTLERRGEPPAYTMNPSTRPPVPPFSNPTCNGQGSLGEMTESSCGGWSVYYNAALEWHPKGHKEGCRYAKRTATDPTKGPCLFPYVPPIQVGRF</sequence>
<keyword evidence="2" id="KW-0732">Signal</keyword>
<comment type="caution">
    <text evidence="3">The sequence shown here is derived from an EMBL/GenBank/DDBJ whole genome shotgun (WGS) entry which is preliminary data.</text>
</comment>
<feature type="chain" id="PRO_5016859591" evidence="2">
    <location>
        <begin position="20"/>
        <end position="116"/>
    </location>
</feature>
<accession>A0A369KB96</accession>
<name>A0A369KB96_HYPMA</name>
<dbReference type="EMBL" id="LUEZ02000009">
    <property type="protein sequence ID" value="RDB30137.1"/>
    <property type="molecule type" value="Genomic_DNA"/>
</dbReference>
<dbReference type="AlphaFoldDB" id="A0A369KB96"/>
<proteinExistence type="predicted"/>
<keyword evidence="4" id="KW-1185">Reference proteome</keyword>
<feature type="region of interest" description="Disordered" evidence="1">
    <location>
        <begin position="28"/>
        <end position="56"/>
    </location>
</feature>
<evidence type="ECO:0000256" key="1">
    <source>
        <dbReference type="SAM" id="MobiDB-lite"/>
    </source>
</evidence>
<evidence type="ECO:0000256" key="2">
    <source>
        <dbReference type="SAM" id="SignalP"/>
    </source>
</evidence>
<feature type="signal peptide" evidence="2">
    <location>
        <begin position="1"/>
        <end position="19"/>
    </location>
</feature>
<dbReference type="InParanoid" id="A0A369KB96"/>
<reference evidence="3" key="1">
    <citation type="submission" date="2018-04" db="EMBL/GenBank/DDBJ databases">
        <title>Whole genome sequencing of Hypsizygus marmoreus.</title>
        <authorList>
            <person name="Choi I.-G."/>
            <person name="Min B."/>
            <person name="Kim J.-G."/>
            <person name="Kim S."/>
            <person name="Oh Y.-L."/>
            <person name="Kong W.-S."/>
            <person name="Park H."/>
            <person name="Jeong J."/>
            <person name="Song E.-S."/>
        </authorList>
    </citation>
    <scope>NUCLEOTIDE SEQUENCE [LARGE SCALE GENOMIC DNA]</scope>
    <source>
        <strain evidence="3">51987-8</strain>
    </source>
</reference>
<dbReference type="Proteomes" id="UP000076154">
    <property type="component" value="Unassembled WGS sequence"/>
</dbReference>
<protein>
    <submittedName>
        <fullName evidence="3">Uncharacterized protein</fullName>
    </submittedName>
</protein>
<gene>
    <name evidence="3" type="ORF">Hypma_013986</name>
</gene>
<organism evidence="3 4">
    <name type="scientific">Hypsizygus marmoreus</name>
    <name type="common">White beech mushroom</name>
    <name type="synonym">Agaricus marmoreus</name>
    <dbReference type="NCBI Taxonomy" id="39966"/>
    <lineage>
        <taxon>Eukaryota</taxon>
        <taxon>Fungi</taxon>
        <taxon>Dikarya</taxon>
        <taxon>Basidiomycota</taxon>
        <taxon>Agaricomycotina</taxon>
        <taxon>Agaricomycetes</taxon>
        <taxon>Agaricomycetidae</taxon>
        <taxon>Agaricales</taxon>
        <taxon>Tricholomatineae</taxon>
        <taxon>Lyophyllaceae</taxon>
        <taxon>Hypsizygus</taxon>
    </lineage>
</organism>
<evidence type="ECO:0000313" key="4">
    <source>
        <dbReference type="Proteomes" id="UP000076154"/>
    </source>
</evidence>